<dbReference type="CDD" id="cd02440">
    <property type="entry name" value="AdoMet_MTases"/>
    <property type="match status" value="1"/>
</dbReference>
<dbReference type="InterPro" id="IPR029063">
    <property type="entry name" value="SAM-dependent_MTases_sf"/>
</dbReference>
<dbReference type="GO" id="GO:0032259">
    <property type="term" value="P:methylation"/>
    <property type="evidence" value="ECO:0007669"/>
    <property type="project" value="UniProtKB-KW"/>
</dbReference>
<evidence type="ECO:0000313" key="3">
    <source>
        <dbReference type="EMBL" id="KAJ1218679.1"/>
    </source>
</evidence>
<dbReference type="GO" id="GO:0032991">
    <property type="term" value="C:protein-containing complex"/>
    <property type="evidence" value="ECO:0007669"/>
    <property type="project" value="TreeGrafter"/>
</dbReference>
<dbReference type="Proteomes" id="UP001066276">
    <property type="component" value="Chromosome 1_1"/>
</dbReference>
<gene>
    <name evidence="3" type="ORF">NDU88_006256</name>
</gene>
<dbReference type="Pfam" id="PF10294">
    <property type="entry name" value="Methyltransf_16"/>
    <property type="match status" value="1"/>
</dbReference>
<protein>
    <recommendedName>
        <fullName evidence="5">EEF1A lysine methyltransferase 3</fullName>
    </recommendedName>
</protein>
<evidence type="ECO:0000313" key="4">
    <source>
        <dbReference type="Proteomes" id="UP001066276"/>
    </source>
</evidence>
<reference evidence="3" key="1">
    <citation type="journal article" date="2022" name="bioRxiv">
        <title>Sequencing and chromosome-scale assembly of the giantPleurodeles waltlgenome.</title>
        <authorList>
            <person name="Brown T."/>
            <person name="Elewa A."/>
            <person name="Iarovenko S."/>
            <person name="Subramanian E."/>
            <person name="Araus A.J."/>
            <person name="Petzold A."/>
            <person name="Susuki M."/>
            <person name="Suzuki K.-i.T."/>
            <person name="Hayashi T."/>
            <person name="Toyoda A."/>
            <person name="Oliveira C."/>
            <person name="Osipova E."/>
            <person name="Leigh N.D."/>
            <person name="Simon A."/>
            <person name="Yun M.H."/>
        </authorList>
    </citation>
    <scope>NUCLEOTIDE SEQUENCE</scope>
    <source>
        <strain evidence="3">20211129_DDA</strain>
        <tissue evidence="3">Liver</tissue>
    </source>
</reference>
<dbReference type="InterPro" id="IPR019410">
    <property type="entry name" value="Methyltransf_16"/>
</dbReference>
<dbReference type="AlphaFoldDB" id="A0AAV7X3P0"/>
<name>A0AAV7X3P0_PLEWA</name>
<accession>A0AAV7X3P0</accession>
<comment type="caution">
    <text evidence="3">The sequence shown here is derived from an EMBL/GenBank/DDBJ whole genome shotgun (WGS) entry which is preliminary data.</text>
</comment>
<organism evidence="3 4">
    <name type="scientific">Pleurodeles waltl</name>
    <name type="common">Iberian ribbed newt</name>
    <dbReference type="NCBI Taxonomy" id="8319"/>
    <lineage>
        <taxon>Eukaryota</taxon>
        <taxon>Metazoa</taxon>
        <taxon>Chordata</taxon>
        <taxon>Craniata</taxon>
        <taxon>Vertebrata</taxon>
        <taxon>Euteleostomi</taxon>
        <taxon>Amphibia</taxon>
        <taxon>Batrachia</taxon>
        <taxon>Caudata</taxon>
        <taxon>Salamandroidea</taxon>
        <taxon>Salamandridae</taxon>
        <taxon>Pleurodelinae</taxon>
        <taxon>Pleurodeles</taxon>
    </lineage>
</organism>
<dbReference type="GO" id="GO:0005829">
    <property type="term" value="C:cytosol"/>
    <property type="evidence" value="ECO:0007669"/>
    <property type="project" value="TreeGrafter"/>
</dbReference>
<evidence type="ECO:0000256" key="1">
    <source>
        <dbReference type="ARBA" id="ARBA00022603"/>
    </source>
</evidence>
<dbReference type="GO" id="GO:0008168">
    <property type="term" value="F:methyltransferase activity"/>
    <property type="evidence" value="ECO:0007669"/>
    <property type="project" value="UniProtKB-KW"/>
</dbReference>
<keyword evidence="1" id="KW-0808">Transferase</keyword>
<keyword evidence="2" id="KW-0949">S-adenosyl-L-methionine</keyword>
<evidence type="ECO:0008006" key="5">
    <source>
        <dbReference type="Google" id="ProtNLM"/>
    </source>
</evidence>
<keyword evidence="1" id="KW-0489">Methyltransferase</keyword>
<dbReference type="PANTHER" id="PTHR14614">
    <property type="entry name" value="HEPATOCELLULAR CARCINOMA-ASSOCIATED ANTIGEN"/>
    <property type="match status" value="1"/>
</dbReference>
<sequence>MEDVFPLEEVGLFCDSYSEESRFQYCGRELRITQNFGARLGVAAPVWEAALALCSYFEEQKFDFHEKKVIELGAGTGIVGILAVLLGANVTITDLPKALKQIRQNVAANVPPACSGKTQVCALCWGEDQEDFPKDYDLILGADIVYLQDTYPALLRTLQHLCSSRATIYLSSKMRQGHGTVDFYQRLLPLHFNVKLVYRKEDEDINIYQVTLRVDS</sequence>
<dbReference type="EMBL" id="JANPWB010000001">
    <property type="protein sequence ID" value="KAJ1218679.1"/>
    <property type="molecule type" value="Genomic_DNA"/>
</dbReference>
<dbReference type="SUPFAM" id="SSF53335">
    <property type="entry name" value="S-adenosyl-L-methionine-dependent methyltransferases"/>
    <property type="match status" value="1"/>
</dbReference>
<keyword evidence="4" id="KW-1185">Reference proteome</keyword>
<proteinExistence type="predicted"/>
<evidence type="ECO:0000256" key="2">
    <source>
        <dbReference type="ARBA" id="ARBA00022691"/>
    </source>
</evidence>
<dbReference type="Gene3D" id="3.40.50.150">
    <property type="entry name" value="Vaccinia Virus protein VP39"/>
    <property type="match status" value="1"/>
</dbReference>
<dbReference type="PANTHER" id="PTHR14614:SF5">
    <property type="entry name" value="EEF1A LYSINE METHYLTRANSFERASE 3"/>
    <property type="match status" value="1"/>
</dbReference>